<evidence type="ECO:0000313" key="3">
    <source>
        <dbReference type="Proteomes" id="UP000583929"/>
    </source>
</evidence>
<keyword evidence="1" id="KW-0812">Transmembrane</keyword>
<protein>
    <submittedName>
        <fullName evidence="2">Uncharacterized protein</fullName>
    </submittedName>
</protein>
<keyword evidence="1" id="KW-1133">Transmembrane helix</keyword>
<feature type="non-terminal residue" evidence="2">
    <location>
        <position position="1"/>
    </location>
</feature>
<gene>
    <name evidence="2" type="ORF">G4B88_007132</name>
</gene>
<dbReference type="EMBL" id="JAATIQ010000091">
    <property type="protein sequence ID" value="KAF4384495.1"/>
    <property type="molecule type" value="Genomic_DNA"/>
</dbReference>
<organism evidence="2 3">
    <name type="scientific">Cannabis sativa</name>
    <name type="common">Hemp</name>
    <name type="synonym">Marijuana</name>
    <dbReference type="NCBI Taxonomy" id="3483"/>
    <lineage>
        <taxon>Eukaryota</taxon>
        <taxon>Viridiplantae</taxon>
        <taxon>Streptophyta</taxon>
        <taxon>Embryophyta</taxon>
        <taxon>Tracheophyta</taxon>
        <taxon>Spermatophyta</taxon>
        <taxon>Magnoliopsida</taxon>
        <taxon>eudicotyledons</taxon>
        <taxon>Gunneridae</taxon>
        <taxon>Pentapetalae</taxon>
        <taxon>rosids</taxon>
        <taxon>fabids</taxon>
        <taxon>Rosales</taxon>
        <taxon>Cannabaceae</taxon>
        <taxon>Cannabis</taxon>
    </lineage>
</organism>
<evidence type="ECO:0000313" key="2">
    <source>
        <dbReference type="EMBL" id="KAF4384495.1"/>
    </source>
</evidence>
<accession>A0A7J6GNI5</accession>
<keyword evidence="3" id="KW-1185">Reference proteome</keyword>
<dbReference type="AlphaFoldDB" id="A0A7J6GNI5"/>
<comment type="caution">
    <text evidence="2">The sequence shown here is derived from an EMBL/GenBank/DDBJ whole genome shotgun (WGS) entry which is preliminary data.</text>
</comment>
<reference evidence="2 3" key="1">
    <citation type="journal article" date="2020" name="bioRxiv">
        <title>Sequence and annotation of 42 cannabis genomes reveals extensive copy number variation in cannabinoid synthesis and pathogen resistance genes.</title>
        <authorList>
            <person name="Mckernan K.J."/>
            <person name="Helbert Y."/>
            <person name="Kane L.T."/>
            <person name="Ebling H."/>
            <person name="Zhang L."/>
            <person name="Liu B."/>
            <person name="Eaton Z."/>
            <person name="Mclaughlin S."/>
            <person name="Kingan S."/>
            <person name="Baybayan P."/>
            <person name="Concepcion G."/>
            <person name="Jordan M."/>
            <person name="Riva A."/>
            <person name="Barbazuk W."/>
            <person name="Harkins T."/>
        </authorList>
    </citation>
    <scope>NUCLEOTIDE SEQUENCE [LARGE SCALE GENOMIC DNA]</scope>
    <source>
        <strain evidence="3">cv. Jamaican Lion 4</strain>
        <tissue evidence="2">Leaf</tissue>
    </source>
</reference>
<feature type="transmembrane region" description="Helical" evidence="1">
    <location>
        <begin position="61"/>
        <end position="80"/>
    </location>
</feature>
<keyword evidence="1" id="KW-0472">Membrane</keyword>
<name>A0A7J6GNI5_CANSA</name>
<proteinExistence type="predicted"/>
<dbReference type="Proteomes" id="UP000583929">
    <property type="component" value="Unassembled WGS sequence"/>
</dbReference>
<sequence>GASRRRSRREFHGTPGRRDLGNVVILGIVKTGLEKTLSFIVHVSSIWCCCCYFDFDVIEVVLVFLFLGVLYFFFSGFEYIEGD</sequence>
<evidence type="ECO:0000256" key="1">
    <source>
        <dbReference type="SAM" id="Phobius"/>
    </source>
</evidence>